<dbReference type="AlphaFoldDB" id="K0R2H6"/>
<dbReference type="InterPro" id="IPR017907">
    <property type="entry name" value="Znf_RING_CS"/>
</dbReference>
<dbReference type="PANTHER" id="PTHR25462:SF229">
    <property type="entry name" value="TRANSCRIPTION INTERMEDIARY FACTOR 1-BETA"/>
    <property type="match status" value="1"/>
</dbReference>
<keyword evidence="3" id="KW-0862">Zinc</keyword>
<dbReference type="SUPFAM" id="SSF57850">
    <property type="entry name" value="RING/U-box"/>
    <property type="match status" value="1"/>
</dbReference>
<dbReference type="PANTHER" id="PTHR25462">
    <property type="entry name" value="BONUS, ISOFORM C-RELATED"/>
    <property type="match status" value="1"/>
</dbReference>
<dbReference type="OrthoDB" id="207411at2759"/>
<reference evidence="6 7" key="1">
    <citation type="journal article" date="2012" name="Genome Biol.">
        <title>Genome and low-iron response of an oceanic diatom adapted to chronic iron limitation.</title>
        <authorList>
            <person name="Lommer M."/>
            <person name="Specht M."/>
            <person name="Roy A.S."/>
            <person name="Kraemer L."/>
            <person name="Andreson R."/>
            <person name="Gutowska M.A."/>
            <person name="Wolf J."/>
            <person name="Bergner S.V."/>
            <person name="Schilhabel M.B."/>
            <person name="Klostermeier U.C."/>
            <person name="Beiko R.G."/>
            <person name="Rosenstiel P."/>
            <person name="Hippler M."/>
            <person name="Laroche J."/>
        </authorList>
    </citation>
    <scope>NUCLEOTIDE SEQUENCE [LARGE SCALE GENOMIC DNA]</scope>
    <source>
        <strain evidence="6 7">CCMP1005</strain>
    </source>
</reference>
<dbReference type="eggNOG" id="ENOG502QSQ8">
    <property type="taxonomic scope" value="Eukaryota"/>
</dbReference>
<dbReference type="Proteomes" id="UP000266841">
    <property type="component" value="Unassembled WGS sequence"/>
</dbReference>
<dbReference type="SUPFAM" id="SSF48403">
    <property type="entry name" value="Ankyrin repeat"/>
    <property type="match status" value="1"/>
</dbReference>
<evidence type="ECO:0000313" key="7">
    <source>
        <dbReference type="Proteomes" id="UP000266841"/>
    </source>
</evidence>
<dbReference type="GO" id="GO:0061630">
    <property type="term" value="F:ubiquitin protein ligase activity"/>
    <property type="evidence" value="ECO:0007669"/>
    <property type="project" value="TreeGrafter"/>
</dbReference>
<dbReference type="Gene3D" id="1.25.40.20">
    <property type="entry name" value="Ankyrin repeat-containing domain"/>
    <property type="match status" value="1"/>
</dbReference>
<dbReference type="SMART" id="SM00184">
    <property type="entry name" value="RING"/>
    <property type="match status" value="1"/>
</dbReference>
<dbReference type="InterPro" id="IPR001841">
    <property type="entry name" value="Znf_RING"/>
</dbReference>
<keyword evidence="1" id="KW-0479">Metal-binding</keyword>
<dbReference type="PROSITE" id="PS00518">
    <property type="entry name" value="ZF_RING_1"/>
    <property type="match status" value="1"/>
</dbReference>
<dbReference type="GO" id="GO:0008270">
    <property type="term" value="F:zinc ion binding"/>
    <property type="evidence" value="ECO:0007669"/>
    <property type="project" value="UniProtKB-KW"/>
</dbReference>
<dbReference type="PROSITE" id="PS50089">
    <property type="entry name" value="ZF_RING_2"/>
    <property type="match status" value="1"/>
</dbReference>
<dbReference type="Gene3D" id="3.30.40.10">
    <property type="entry name" value="Zinc/RING finger domain, C3HC4 (zinc finger)"/>
    <property type="match status" value="1"/>
</dbReference>
<dbReference type="Pfam" id="PF13445">
    <property type="entry name" value="zf-RING_UBOX"/>
    <property type="match status" value="1"/>
</dbReference>
<comment type="caution">
    <text evidence="6">The sequence shown here is derived from an EMBL/GenBank/DDBJ whole genome shotgun (WGS) entry which is preliminary data.</text>
</comment>
<dbReference type="InterPro" id="IPR047153">
    <property type="entry name" value="TRIM45/56/19-like"/>
</dbReference>
<name>K0R2H6_THAOC</name>
<protein>
    <recommendedName>
        <fullName evidence="5">RING-type domain-containing protein</fullName>
    </recommendedName>
</protein>
<proteinExistence type="predicted"/>
<evidence type="ECO:0000256" key="1">
    <source>
        <dbReference type="ARBA" id="ARBA00022723"/>
    </source>
</evidence>
<accession>K0R2H6</accession>
<sequence>MTEQLNCVAANDKTCGICLEEWKNPLKLPCGHSFCDGCLDEWRSRYGVKEEMRRKCPICRARIPPSREMVTILQGSRARKQRLENKNDTTSEKYRNACYLLAQAEESVGADWDGVTILEGNNYKPPVVMPDYIYNAVLKGDIKSVLRWINANRAEDRVNAVEASFEFMRCSTLIIASMIVAVESRRLTFMMLLLQLGANVDHRNGQGGTAMSFAFYSDHLVSDACFETRIIRLLLSWGASFFNDKGCSRDECIYEAMKGGASELAGLLESELGGRRCEIVNLSSRPELNGKTCVADEYLPSSNQYKVTLETKSKEVLILDPENLKRRDRTPEDCGYYIEFRNGRAIRHDFDSNKDCRAFIVALGRGETQPVVTEESEARAEQAAAELLAELGLGDSPIESFWGCNTKNFKKKKGGKKKKKKH</sequence>
<keyword evidence="7" id="KW-1185">Reference proteome</keyword>
<organism evidence="6 7">
    <name type="scientific">Thalassiosira oceanica</name>
    <name type="common">Marine diatom</name>
    <dbReference type="NCBI Taxonomy" id="159749"/>
    <lineage>
        <taxon>Eukaryota</taxon>
        <taxon>Sar</taxon>
        <taxon>Stramenopiles</taxon>
        <taxon>Ochrophyta</taxon>
        <taxon>Bacillariophyta</taxon>
        <taxon>Coscinodiscophyceae</taxon>
        <taxon>Thalassiosirophycidae</taxon>
        <taxon>Thalassiosirales</taxon>
        <taxon>Thalassiosiraceae</taxon>
        <taxon>Thalassiosira</taxon>
    </lineage>
</organism>
<gene>
    <name evidence="6" type="ORF">THAOC_34450</name>
</gene>
<keyword evidence="2 4" id="KW-0863">Zinc-finger</keyword>
<evidence type="ECO:0000259" key="5">
    <source>
        <dbReference type="PROSITE" id="PS50089"/>
    </source>
</evidence>
<dbReference type="InterPro" id="IPR027370">
    <property type="entry name" value="Znf-RING_euk"/>
</dbReference>
<dbReference type="GO" id="GO:0006513">
    <property type="term" value="P:protein monoubiquitination"/>
    <property type="evidence" value="ECO:0007669"/>
    <property type="project" value="TreeGrafter"/>
</dbReference>
<evidence type="ECO:0000313" key="6">
    <source>
        <dbReference type="EMBL" id="EJK46863.1"/>
    </source>
</evidence>
<evidence type="ECO:0000256" key="4">
    <source>
        <dbReference type="PROSITE-ProRule" id="PRU00175"/>
    </source>
</evidence>
<dbReference type="EMBL" id="AGNL01047492">
    <property type="protein sequence ID" value="EJK46863.1"/>
    <property type="molecule type" value="Genomic_DNA"/>
</dbReference>
<feature type="domain" description="RING-type" evidence="5">
    <location>
        <begin position="15"/>
        <end position="60"/>
    </location>
</feature>
<evidence type="ECO:0000256" key="3">
    <source>
        <dbReference type="ARBA" id="ARBA00022833"/>
    </source>
</evidence>
<dbReference type="InterPro" id="IPR036770">
    <property type="entry name" value="Ankyrin_rpt-contain_sf"/>
</dbReference>
<evidence type="ECO:0000256" key="2">
    <source>
        <dbReference type="ARBA" id="ARBA00022771"/>
    </source>
</evidence>
<dbReference type="InterPro" id="IPR013083">
    <property type="entry name" value="Znf_RING/FYVE/PHD"/>
</dbReference>